<dbReference type="InParanoid" id="A0A165H1T3"/>
<evidence type="ECO:0000256" key="1">
    <source>
        <dbReference type="SAM" id="MobiDB-lite"/>
    </source>
</evidence>
<feature type="region of interest" description="Disordered" evidence="1">
    <location>
        <begin position="1"/>
        <end position="108"/>
    </location>
</feature>
<feature type="region of interest" description="Disordered" evidence="1">
    <location>
        <begin position="737"/>
        <end position="757"/>
    </location>
</feature>
<dbReference type="EMBL" id="KV427607">
    <property type="protein sequence ID" value="KZT11126.1"/>
    <property type="molecule type" value="Genomic_DNA"/>
</dbReference>
<dbReference type="PANTHER" id="PTHR12307:SF36">
    <property type="entry name" value="GLYCOGEN-BINDING SUBUNIT 76A"/>
    <property type="match status" value="1"/>
</dbReference>
<feature type="compositionally biased region" description="Low complexity" evidence="1">
    <location>
        <begin position="290"/>
        <end position="334"/>
    </location>
</feature>
<feature type="compositionally biased region" description="Polar residues" evidence="1">
    <location>
        <begin position="781"/>
        <end position="800"/>
    </location>
</feature>
<sequence>MAASEVSTMRSESGAECWASRPGRRLDLGVGRRVRHSRREVARDSRDRGRASASVESSCRSLRRKPARSYASSPSHRARGHAGRNVRLMSDGNNSQGRPKGGRSRIISDGHEVAPMIVPVETRATLPPPSLLPHALLLPPAAAAGLLLLPPPPVLVVHILFITTHDDAPRLFLCEFASTPPRADPASRRPPHADHRFPVPVRRITHSSFFLCILPVIFTPSIVARGPIRRQHRNDVSPQNISHPVRVHHTPMSIALGYNTAIPTASMDYAFPFSRHSNTAGAPLPRIPKRSSSSSRIHHASSASLHSIFTESPSRSSTSPSATSTTATTTTSPALVVQPPTPPRSEGSRIASGSGSSSSSDSPLVVGRHRRTRSGTNMPSVALRPPEESTPVPSKSTASRVAWPLQPSAMSFDDDDETPRPSSSKISKHRPETTTISTSSNHATRSASVSIPASITSQLVRKKSGEPLKSSLKSRRAIARGDLSVITGPGISSKSEPNTPSHIKSVHFDAKLEHVKLFLAEQKPAAVSRDGSPTTDTSGTENDWPGWIYGAESRGRETKKGALVMEVMNMPERKEKKEKLTEKTADKTDVLLEEFVLSADGTSANGRVRVRNIAFEKWVAIRFTFDWWQTTSEVTAKYVQTLPGGVFDVFAFTIRLGDMLARIEEKTLFLAVRYTAAGKEIWDNNGGENYRARFARRLQESAQDREKERRAQEGIADLKTRLEKVASAGVRETLGGYLAQRKSSSPSHSPSGSDVETFNLRSHTSLSSRYDFSASLRSPWKHSSPTSPTAGHARNSTYPNTLPHFPARTFQAKSSTAFVTRGSPRMLDPDDLVVDTAAFYANSDSEDTPASTPVVFSRQRGRNHQRGYFDLHVGFAGAGAEGGVRKTLPTAFREEGPRLSSVDTYRVPAEVEAVEIDSGKLSATWAVERGGSEESTPSITSTSESSRSSSPSGSPVEDSLLFKFLDSNPDRARSPVMDNSYHVFLNKFCFYTGSDSMLDVQQDSLQRSRSASSVEEFLSTPNPNYLFSPAQTPPRSSSYDDVARMSVSGSSTPTARGMVESESSTPMSLAY</sequence>
<dbReference type="Gene3D" id="2.60.40.2440">
    <property type="entry name" value="Carbohydrate binding type-21 domain"/>
    <property type="match status" value="1"/>
</dbReference>
<feature type="compositionally biased region" description="Polar residues" evidence="1">
    <location>
        <begin position="1"/>
        <end position="11"/>
    </location>
</feature>
<dbReference type="STRING" id="1314785.A0A165H1T3"/>
<dbReference type="InterPro" id="IPR038175">
    <property type="entry name" value="CBM21_dom_sf"/>
</dbReference>
<evidence type="ECO:0000313" key="4">
    <source>
        <dbReference type="Proteomes" id="UP000076871"/>
    </source>
</evidence>
<dbReference type="RefSeq" id="XP_040768866.1">
    <property type="nucleotide sequence ID" value="XM_040906792.1"/>
</dbReference>
<proteinExistence type="predicted"/>
<feature type="compositionally biased region" description="Polar residues" evidence="1">
    <location>
        <begin position="433"/>
        <end position="450"/>
    </location>
</feature>
<feature type="region of interest" description="Disordered" evidence="1">
    <location>
        <begin position="524"/>
        <end position="548"/>
    </location>
</feature>
<gene>
    <name evidence="3" type="ORF">LAESUDRAFT_710731</name>
</gene>
<dbReference type="GO" id="GO:0000164">
    <property type="term" value="C:protein phosphatase type 1 complex"/>
    <property type="evidence" value="ECO:0007669"/>
    <property type="project" value="TreeGrafter"/>
</dbReference>
<feature type="compositionally biased region" description="Polar residues" evidence="1">
    <location>
        <begin position="531"/>
        <end position="541"/>
    </location>
</feature>
<feature type="region of interest" description="Disordered" evidence="1">
    <location>
        <begin position="925"/>
        <end position="956"/>
    </location>
</feature>
<reference evidence="3 4" key="1">
    <citation type="journal article" date="2016" name="Mol. Biol. Evol.">
        <title>Comparative Genomics of Early-Diverging Mushroom-Forming Fungi Provides Insights into the Origins of Lignocellulose Decay Capabilities.</title>
        <authorList>
            <person name="Nagy L.G."/>
            <person name="Riley R."/>
            <person name="Tritt A."/>
            <person name="Adam C."/>
            <person name="Daum C."/>
            <person name="Floudas D."/>
            <person name="Sun H."/>
            <person name="Yadav J.S."/>
            <person name="Pangilinan J."/>
            <person name="Larsson K.H."/>
            <person name="Matsuura K."/>
            <person name="Barry K."/>
            <person name="Labutti K."/>
            <person name="Kuo R."/>
            <person name="Ohm R.A."/>
            <person name="Bhattacharya S.S."/>
            <person name="Shirouzu T."/>
            <person name="Yoshinaga Y."/>
            <person name="Martin F.M."/>
            <person name="Grigoriev I.V."/>
            <person name="Hibbett D.S."/>
        </authorList>
    </citation>
    <scope>NUCLEOTIDE SEQUENCE [LARGE SCALE GENOMIC DNA]</scope>
    <source>
        <strain evidence="3 4">93-53</strain>
    </source>
</reference>
<feature type="compositionally biased region" description="Polar residues" evidence="1">
    <location>
        <begin position="1022"/>
        <end position="1039"/>
    </location>
</feature>
<feature type="compositionally biased region" description="Low complexity" evidence="1">
    <location>
        <begin position="348"/>
        <end position="362"/>
    </location>
</feature>
<protein>
    <submittedName>
        <fullName evidence="3">Carbohydrate-binding module family 21 protein</fullName>
    </submittedName>
</protein>
<feature type="domain" description="CBM21" evidence="2">
    <location>
        <begin position="582"/>
        <end position="693"/>
    </location>
</feature>
<dbReference type="GeneID" id="63823821"/>
<feature type="region of interest" description="Disordered" evidence="1">
    <location>
        <begin position="278"/>
        <end position="450"/>
    </location>
</feature>
<dbReference type="InterPro" id="IPR050782">
    <property type="entry name" value="PP1_regulatory_subunit_3"/>
</dbReference>
<feature type="compositionally biased region" description="Low complexity" evidence="1">
    <location>
        <begin position="933"/>
        <end position="955"/>
    </location>
</feature>
<dbReference type="GO" id="GO:0008157">
    <property type="term" value="F:protein phosphatase 1 binding"/>
    <property type="evidence" value="ECO:0007669"/>
    <property type="project" value="TreeGrafter"/>
</dbReference>
<dbReference type="Proteomes" id="UP000076871">
    <property type="component" value="Unassembled WGS sequence"/>
</dbReference>
<dbReference type="GO" id="GO:2001069">
    <property type="term" value="F:glycogen binding"/>
    <property type="evidence" value="ECO:0007669"/>
    <property type="project" value="TreeGrafter"/>
</dbReference>
<dbReference type="InterPro" id="IPR005036">
    <property type="entry name" value="CBM21_dom"/>
</dbReference>
<keyword evidence="4" id="KW-1185">Reference proteome</keyword>
<evidence type="ECO:0000313" key="3">
    <source>
        <dbReference type="EMBL" id="KZT11126.1"/>
    </source>
</evidence>
<name>A0A165H1T3_9APHY</name>
<feature type="compositionally biased region" description="Low complexity" evidence="1">
    <location>
        <begin position="743"/>
        <end position="753"/>
    </location>
</feature>
<dbReference type="OrthoDB" id="1881at2759"/>
<accession>A0A165H1T3</accession>
<dbReference type="Pfam" id="PF03370">
    <property type="entry name" value="CBM_21"/>
    <property type="match status" value="1"/>
</dbReference>
<feature type="region of interest" description="Disordered" evidence="1">
    <location>
        <begin position="1022"/>
        <end position="1071"/>
    </location>
</feature>
<dbReference type="AlphaFoldDB" id="A0A165H1T3"/>
<dbReference type="GO" id="GO:0005979">
    <property type="term" value="P:regulation of glycogen biosynthetic process"/>
    <property type="evidence" value="ECO:0007669"/>
    <property type="project" value="TreeGrafter"/>
</dbReference>
<evidence type="ECO:0000259" key="2">
    <source>
        <dbReference type="PROSITE" id="PS51159"/>
    </source>
</evidence>
<feature type="region of interest" description="Disordered" evidence="1">
    <location>
        <begin position="776"/>
        <end position="800"/>
    </location>
</feature>
<feature type="compositionally biased region" description="Basic and acidic residues" evidence="1">
    <location>
        <begin position="39"/>
        <end position="50"/>
    </location>
</feature>
<feature type="compositionally biased region" description="Polar residues" evidence="1">
    <location>
        <begin position="1061"/>
        <end position="1071"/>
    </location>
</feature>
<dbReference type="PROSITE" id="PS51159">
    <property type="entry name" value="CBM21"/>
    <property type="match status" value="1"/>
</dbReference>
<organism evidence="3 4">
    <name type="scientific">Laetiporus sulphureus 93-53</name>
    <dbReference type="NCBI Taxonomy" id="1314785"/>
    <lineage>
        <taxon>Eukaryota</taxon>
        <taxon>Fungi</taxon>
        <taxon>Dikarya</taxon>
        <taxon>Basidiomycota</taxon>
        <taxon>Agaricomycotina</taxon>
        <taxon>Agaricomycetes</taxon>
        <taxon>Polyporales</taxon>
        <taxon>Laetiporus</taxon>
    </lineage>
</organism>
<dbReference type="PANTHER" id="PTHR12307">
    <property type="entry name" value="PROTEIN PHOSPHATASE 1 REGULATORY SUBUNIT"/>
    <property type="match status" value="1"/>
</dbReference>